<dbReference type="AlphaFoldDB" id="A0A136PJ46"/>
<dbReference type="EMBL" id="LRQV01000194">
    <property type="protein sequence ID" value="KXK58430.1"/>
    <property type="molecule type" value="Genomic_DNA"/>
</dbReference>
<name>A0A136PJ46_9ACTN</name>
<reference evidence="1 2" key="1">
    <citation type="submission" date="2016-01" db="EMBL/GenBank/DDBJ databases">
        <title>Whole genome sequence and analysis of Micromonospora rosaria DSM 803, which can produce antibacterial substance rosamicin.</title>
        <authorList>
            <person name="Yang H."/>
            <person name="He X."/>
            <person name="Zhu D."/>
        </authorList>
    </citation>
    <scope>NUCLEOTIDE SEQUENCE [LARGE SCALE GENOMIC DNA]</scope>
    <source>
        <strain evidence="1 2">DSM 803</strain>
    </source>
</reference>
<evidence type="ECO:0000313" key="2">
    <source>
        <dbReference type="Proteomes" id="UP000070620"/>
    </source>
</evidence>
<protein>
    <submittedName>
        <fullName evidence="1">Uncharacterized protein</fullName>
    </submittedName>
</protein>
<organism evidence="1 2">
    <name type="scientific">Micromonospora rosaria</name>
    <dbReference type="NCBI Taxonomy" id="47874"/>
    <lineage>
        <taxon>Bacteria</taxon>
        <taxon>Bacillati</taxon>
        <taxon>Actinomycetota</taxon>
        <taxon>Actinomycetes</taxon>
        <taxon>Micromonosporales</taxon>
        <taxon>Micromonosporaceae</taxon>
        <taxon>Micromonospora</taxon>
    </lineage>
</organism>
<comment type="caution">
    <text evidence="1">The sequence shown here is derived from an EMBL/GenBank/DDBJ whole genome shotgun (WGS) entry which is preliminary data.</text>
</comment>
<proteinExistence type="predicted"/>
<gene>
    <name evidence="1" type="ORF">AWW66_29795</name>
</gene>
<dbReference type="Proteomes" id="UP000070620">
    <property type="component" value="Unassembled WGS sequence"/>
</dbReference>
<keyword evidence="2" id="KW-1185">Reference proteome</keyword>
<accession>A0A136PJ46</accession>
<sequence>MRFGALAGSAMAPGPSAMLPSWAVSAAISGWSGGITSGVRSATITAVPYAQISIQSSPQSRLSKRIPTTAFAPSRRASSASRATESVRQRVRLSGAIGSYAPPRRFFTPSRYGLRVRAIEETTSPRIWRIS</sequence>
<evidence type="ECO:0000313" key="1">
    <source>
        <dbReference type="EMBL" id="KXK58430.1"/>
    </source>
</evidence>